<evidence type="ECO:0000313" key="3">
    <source>
        <dbReference type="Proteomes" id="UP000298663"/>
    </source>
</evidence>
<keyword evidence="3" id="KW-1185">Reference proteome</keyword>
<reference evidence="2 3" key="2">
    <citation type="journal article" date="2019" name="G3 (Bethesda)">
        <title>Hybrid Assembly of the Genome of the Entomopathogenic Nematode Steinernema carpocapsae Identifies the X-Chromosome.</title>
        <authorList>
            <person name="Serra L."/>
            <person name="Macchietto M."/>
            <person name="Macias-Munoz A."/>
            <person name="McGill C.J."/>
            <person name="Rodriguez I.M."/>
            <person name="Rodriguez B."/>
            <person name="Murad R."/>
            <person name="Mortazavi A."/>
        </authorList>
    </citation>
    <scope>NUCLEOTIDE SEQUENCE [LARGE SCALE GENOMIC DNA]</scope>
    <source>
        <strain evidence="2 3">ALL</strain>
    </source>
</reference>
<dbReference type="AlphaFoldDB" id="A0A4U5MSX6"/>
<sequence length="111" mass="12668">MCRQRKISETNVPDRLSKVPAQLSCKRRSAAVHNLGGERCELGGARIFLNAFVVSQSEISNAILSFKGVFNFFTCLWWCSYFIISVFQTNSVSNFLKKVCLCETFERLFVK</sequence>
<accession>A0A4U5MSX6</accession>
<reference evidence="2 3" key="1">
    <citation type="journal article" date="2015" name="Genome Biol.">
        <title>Comparative genomics of Steinernema reveals deeply conserved gene regulatory networks.</title>
        <authorList>
            <person name="Dillman A.R."/>
            <person name="Macchietto M."/>
            <person name="Porter C.F."/>
            <person name="Rogers A."/>
            <person name="Williams B."/>
            <person name="Antoshechkin I."/>
            <person name="Lee M.M."/>
            <person name="Goodwin Z."/>
            <person name="Lu X."/>
            <person name="Lewis E.E."/>
            <person name="Goodrich-Blair H."/>
            <person name="Stock S.P."/>
            <person name="Adams B.J."/>
            <person name="Sternberg P.W."/>
            <person name="Mortazavi A."/>
        </authorList>
    </citation>
    <scope>NUCLEOTIDE SEQUENCE [LARGE SCALE GENOMIC DNA]</scope>
    <source>
        <strain evidence="2 3">ALL</strain>
    </source>
</reference>
<feature type="transmembrane region" description="Helical" evidence="1">
    <location>
        <begin position="69"/>
        <end position="87"/>
    </location>
</feature>
<keyword evidence="1" id="KW-0812">Transmembrane</keyword>
<keyword evidence="1" id="KW-1133">Transmembrane helix</keyword>
<dbReference type="EMBL" id="AZBU02000006">
    <property type="protein sequence ID" value="TKR72592.1"/>
    <property type="molecule type" value="Genomic_DNA"/>
</dbReference>
<comment type="caution">
    <text evidence="2">The sequence shown here is derived from an EMBL/GenBank/DDBJ whole genome shotgun (WGS) entry which is preliminary data.</text>
</comment>
<name>A0A4U5MSX6_STECR</name>
<evidence type="ECO:0000313" key="2">
    <source>
        <dbReference type="EMBL" id="TKR72592.1"/>
    </source>
</evidence>
<keyword evidence="1" id="KW-0472">Membrane</keyword>
<proteinExistence type="predicted"/>
<evidence type="ECO:0000256" key="1">
    <source>
        <dbReference type="SAM" id="Phobius"/>
    </source>
</evidence>
<organism evidence="2 3">
    <name type="scientific">Steinernema carpocapsae</name>
    <name type="common">Entomopathogenic nematode</name>
    <dbReference type="NCBI Taxonomy" id="34508"/>
    <lineage>
        <taxon>Eukaryota</taxon>
        <taxon>Metazoa</taxon>
        <taxon>Ecdysozoa</taxon>
        <taxon>Nematoda</taxon>
        <taxon>Chromadorea</taxon>
        <taxon>Rhabditida</taxon>
        <taxon>Tylenchina</taxon>
        <taxon>Panagrolaimomorpha</taxon>
        <taxon>Strongyloidoidea</taxon>
        <taxon>Steinernematidae</taxon>
        <taxon>Steinernema</taxon>
    </lineage>
</organism>
<protein>
    <submittedName>
        <fullName evidence="2">Uncharacterized protein</fullName>
    </submittedName>
</protein>
<gene>
    <name evidence="2" type="ORF">L596_020013</name>
</gene>
<dbReference type="Proteomes" id="UP000298663">
    <property type="component" value="Unassembled WGS sequence"/>
</dbReference>